<sequence>MRIAVAGGGGLGYMIATQLFQAEAAYNVIVLSRAHRPEYDSLGIQVLAVDYNRHDSLRYALRGIDLCISTVAGPEQINLIMASADSGVRLFVPSEFEGSMRQRPAHDPMDRGSIQAMSLLKHLDSTKRMKYTIFSCGLFMERFSPYGLGHFQIGYGTSVASPGDYLLDARTGVAEYVELNQRRRNIQVCLTSVFDLVKFIVAAIDLGPGEWPKEWTLRGDRKSIRELLTAYSAASNIPITPMQRSYADLELYINHYIAEENSERVGYYRRLLDTAHGRYDFERTTLNEVVDASDLVDVEPLDFNSWLASVWQAGM</sequence>
<accession>A0ACC0V2T1</accession>
<dbReference type="EMBL" id="CM047943">
    <property type="protein sequence ID" value="KAI9900018.1"/>
    <property type="molecule type" value="Genomic_DNA"/>
</dbReference>
<protein>
    <submittedName>
        <fullName evidence="1">Uncharacterized protein</fullName>
    </submittedName>
</protein>
<evidence type="ECO:0000313" key="1">
    <source>
        <dbReference type="EMBL" id="KAI9900018.1"/>
    </source>
</evidence>
<organism evidence="1 2">
    <name type="scientific">Trichothecium roseum</name>
    <dbReference type="NCBI Taxonomy" id="47278"/>
    <lineage>
        <taxon>Eukaryota</taxon>
        <taxon>Fungi</taxon>
        <taxon>Dikarya</taxon>
        <taxon>Ascomycota</taxon>
        <taxon>Pezizomycotina</taxon>
        <taxon>Sordariomycetes</taxon>
        <taxon>Hypocreomycetidae</taxon>
        <taxon>Hypocreales</taxon>
        <taxon>Hypocreales incertae sedis</taxon>
        <taxon>Trichothecium</taxon>
    </lineage>
</organism>
<comment type="caution">
    <text evidence="1">The sequence shown here is derived from an EMBL/GenBank/DDBJ whole genome shotgun (WGS) entry which is preliminary data.</text>
</comment>
<gene>
    <name evidence="1" type="ORF">N3K66_004280</name>
</gene>
<name>A0ACC0V2T1_9HYPO</name>
<reference evidence="1" key="1">
    <citation type="submission" date="2022-10" db="EMBL/GenBank/DDBJ databases">
        <title>Complete Genome of Trichothecium roseum strain YXFP-22015, a Plant Pathogen Isolated from Citrus.</title>
        <authorList>
            <person name="Wang Y."/>
            <person name="Zhu L."/>
        </authorList>
    </citation>
    <scope>NUCLEOTIDE SEQUENCE</scope>
    <source>
        <strain evidence="1">YXFP-22015</strain>
    </source>
</reference>
<proteinExistence type="predicted"/>
<keyword evidence="2" id="KW-1185">Reference proteome</keyword>
<evidence type="ECO:0000313" key="2">
    <source>
        <dbReference type="Proteomes" id="UP001163324"/>
    </source>
</evidence>
<dbReference type="Proteomes" id="UP001163324">
    <property type="component" value="Chromosome 4"/>
</dbReference>